<comment type="caution">
    <text evidence="8">The sequence shown here is derived from an EMBL/GenBank/DDBJ whole genome shotgun (WGS) entry which is preliminary data.</text>
</comment>
<dbReference type="SUPFAM" id="SSF53738">
    <property type="entry name" value="Phosphoglucomutase, first 3 domains"/>
    <property type="match status" value="3"/>
</dbReference>
<dbReference type="STRING" id="448386.A0A2V3IKF4"/>
<evidence type="ECO:0000313" key="9">
    <source>
        <dbReference type="Proteomes" id="UP000247409"/>
    </source>
</evidence>
<dbReference type="InterPro" id="IPR050060">
    <property type="entry name" value="Phosphoglucosamine_mutase"/>
</dbReference>
<feature type="compositionally biased region" description="Low complexity" evidence="4">
    <location>
        <begin position="13"/>
        <end position="33"/>
    </location>
</feature>
<dbReference type="PANTHER" id="PTHR42946">
    <property type="entry name" value="PHOSPHOHEXOSE MUTASE"/>
    <property type="match status" value="1"/>
</dbReference>
<protein>
    <submittedName>
        <fullName evidence="8">Phosphomannomutase/phosphoglucomutase</fullName>
    </submittedName>
</protein>
<evidence type="ECO:0000256" key="2">
    <source>
        <dbReference type="ARBA" id="ARBA00010231"/>
    </source>
</evidence>
<dbReference type="InterPro" id="IPR016055">
    <property type="entry name" value="A-D-PHexomutase_a/b/a-I/II/III"/>
</dbReference>
<organism evidence="8 9">
    <name type="scientific">Gracilariopsis chorda</name>
    <dbReference type="NCBI Taxonomy" id="448386"/>
    <lineage>
        <taxon>Eukaryota</taxon>
        <taxon>Rhodophyta</taxon>
        <taxon>Florideophyceae</taxon>
        <taxon>Rhodymeniophycidae</taxon>
        <taxon>Gracilariales</taxon>
        <taxon>Gracilariaceae</taxon>
        <taxon>Gracilariopsis</taxon>
    </lineage>
</organism>
<dbReference type="EMBL" id="NBIV01000158">
    <property type="protein sequence ID" value="PXF42557.1"/>
    <property type="molecule type" value="Genomic_DNA"/>
</dbReference>
<evidence type="ECO:0000259" key="5">
    <source>
        <dbReference type="Pfam" id="PF02878"/>
    </source>
</evidence>
<sequence length="572" mass="61969">MYSFITSAVPFTPSTRFRPSTPSSRPSPIQLQPPRRPRISRLSHQPPCMSTAPPRPSSLSHLQNGSDVRGVAAPLDPAQPVTLTDTAVAEIVAAFVRSVSVLKGKPTSELRIALGRDSRITGPHLLQAAAAGAASERAAVTDFQLCTTPAMFMSTVLQPYNFDCACMLTASHLPPNRNGIKFFTDQGSADKKGVNAILASAEQAVEQRRAPISTAPVPTSNVQFLPVYAHHLAQLIRKGCNHPTEYDRPLTAFKIVVDAGNGAAGFFAHTLQTLGAHVVGQFLEPDGMFPNHVPNPEDAVAMAMTVQTTIRENADLGVIFDTDVDRSGFVDANGVAINRNKLIAVLSRIVLREHPGSTIVTDSVTSNGLARFIEQLGGKHFRYRKGYKNVIDKGIELNQAGIQTELAIETSGHGAMRENYMLDDGAYLAVKILIEMVRLRLDGDSRGIGGLLDGLDEPLEEKEFRLKFLDQADYSNYGANVVEAFAKFASGVTGWKVEETNYEGYRVSVEEGDGKAGWLLLRKSLHDPLLPLNIESEVAGGVAAIARVLVDDFLPNHSNVDPSTLQQYIQKN</sequence>
<dbReference type="CDD" id="cd03089">
    <property type="entry name" value="PMM_PGM"/>
    <property type="match status" value="1"/>
</dbReference>
<evidence type="ECO:0000259" key="7">
    <source>
        <dbReference type="Pfam" id="PF02880"/>
    </source>
</evidence>
<dbReference type="Pfam" id="PF02878">
    <property type="entry name" value="PGM_PMM_I"/>
    <property type="match status" value="1"/>
</dbReference>
<feature type="domain" description="Alpha-D-phosphohexomutase alpha/beta/alpha" evidence="7">
    <location>
        <begin position="339"/>
        <end position="436"/>
    </location>
</feature>
<reference evidence="8 9" key="1">
    <citation type="journal article" date="2018" name="Mol. Biol. Evol.">
        <title>Analysis of the draft genome of the red seaweed Gracilariopsis chorda provides insights into genome size evolution in Rhodophyta.</title>
        <authorList>
            <person name="Lee J."/>
            <person name="Yang E.C."/>
            <person name="Graf L."/>
            <person name="Yang J.H."/>
            <person name="Qiu H."/>
            <person name="Zel Zion U."/>
            <person name="Chan C.X."/>
            <person name="Stephens T.G."/>
            <person name="Weber A.P.M."/>
            <person name="Boo G.H."/>
            <person name="Boo S.M."/>
            <person name="Kim K.M."/>
            <person name="Shin Y."/>
            <person name="Jung M."/>
            <person name="Lee S.J."/>
            <person name="Yim H.S."/>
            <person name="Lee J.H."/>
            <person name="Bhattacharya D."/>
            <person name="Yoon H.S."/>
        </authorList>
    </citation>
    <scope>NUCLEOTIDE SEQUENCE [LARGE SCALE GENOMIC DNA]</scope>
    <source>
        <strain evidence="8 9">SKKU-2015</strain>
        <tissue evidence="8">Whole body</tissue>
    </source>
</reference>
<evidence type="ECO:0000256" key="1">
    <source>
        <dbReference type="ARBA" id="ARBA00001946"/>
    </source>
</evidence>
<dbReference type="OrthoDB" id="1743979at2759"/>
<dbReference type="Pfam" id="PF02880">
    <property type="entry name" value="PGM_PMM_III"/>
    <property type="match status" value="1"/>
</dbReference>
<evidence type="ECO:0000256" key="3">
    <source>
        <dbReference type="ARBA" id="ARBA00022553"/>
    </source>
</evidence>
<feature type="domain" description="Alpha-D-phosphohexomutase alpha/beta/alpha" evidence="6">
    <location>
        <begin position="252"/>
        <end position="334"/>
    </location>
</feature>
<keyword evidence="3" id="KW-0597">Phosphoprotein</keyword>
<dbReference type="InterPro" id="IPR005846">
    <property type="entry name" value="A-D-PHexomutase_a/b/a-III"/>
</dbReference>
<proteinExistence type="inferred from homology"/>
<evidence type="ECO:0000256" key="4">
    <source>
        <dbReference type="SAM" id="MobiDB-lite"/>
    </source>
</evidence>
<gene>
    <name evidence="8" type="ORF">BWQ96_07719</name>
</gene>
<dbReference type="Pfam" id="PF02879">
    <property type="entry name" value="PGM_PMM_II"/>
    <property type="match status" value="1"/>
</dbReference>
<comment type="similarity">
    <text evidence="2">Belongs to the phosphohexose mutase family.</text>
</comment>
<name>A0A2V3IKF4_9FLOR</name>
<dbReference type="PANTHER" id="PTHR42946:SF1">
    <property type="entry name" value="PHOSPHOGLUCOMUTASE (ALPHA-D-GLUCOSE-1,6-BISPHOSPHATE-DEPENDENT)"/>
    <property type="match status" value="1"/>
</dbReference>
<dbReference type="AlphaFoldDB" id="A0A2V3IKF4"/>
<dbReference type="GO" id="GO:0005975">
    <property type="term" value="P:carbohydrate metabolic process"/>
    <property type="evidence" value="ECO:0007669"/>
    <property type="project" value="InterPro"/>
</dbReference>
<keyword evidence="9" id="KW-1185">Reference proteome</keyword>
<accession>A0A2V3IKF4</accession>
<evidence type="ECO:0000313" key="8">
    <source>
        <dbReference type="EMBL" id="PXF42557.1"/>
    </source>
</evidence>
<feature type="compositionally biased region" description="Polar residues" evidence="4">
    <location>
        <begin position="57"/>
        <end position="66"/>
    </location>
</feature>
<dbReference type="PRINTS" id="PR00509">
    <property type="entry name" value="PGMPMM"/>
</dbReference>
<dbReference type="Proteomes" id="UP000247409">
    <property type="component" value="Unassembled WGS sequence"/>
</dbReference>
<feature type="region of interest" description="Disordered" evidence="4">
    <location>
        <begin position="13"/>
        <end position="71"/>
    </location>
</feature>
<dbReference type="InterPro" id="IPR005844">
    <property type="entry name" value="A-D-PHexomutase_a/b/a-I"/>
</dbReference>
<dbReference type="InterPro" id="IPR005841">
    <property type="entry name" value="Alpha-D-phosphohexomutase_SF"/>
</dbReference>
<dbReference type="InterPro" id="IPR005845">
    <property type="entry name" value="A-D-PHexomutase_a/b/a-II"/>
</dbReference>
<feature type="domain" description="Alpha-D-phosphohexomutase alpha/beta/alpha" evidence="5">
    <location>
        <begin position="79"/>
        <end position="203"/>
    </location>
</feature>
<dbReference type="Gene3D" id="3.40.120.10">
    <property type="entry name" value="Alpha-D-Glucose-1,6-Bisphosphate, subunit A, domain 3"/>
    <property type="match status" value="3"/>
</dbReference>
<dbReference type="FunFam" id="3.40.120.10:FF:000010">
    <property type="entry name" value="phosphomannomutase/phosphoglucomutase isoform X1"/>
    <property type="match status" value="1"/>
</dbReference>
<comment type="cofactor">
    <cofactor evidence="1">
        <name>Mg(2+)</name>
        <dbReference type="ChEBI" id="CHEBI:18420"/>
    </cofactor>
</comment>
<dbReference type="GO" id="GO:0004615">
    <property type="term" value="F:phosphomannomutase activity"/>
    <property type="evidence" value="ECO:0007669"/>
    <property type="project" value="TreeGrafter"/>
</dbReference>
<evidence type="ECO:0000259" key="6">
    <source>
        <dbReference type="Pfam" id="PF02879"/>
    </source>
</evidence>